<dbReference type="Gene3D" id="1.10.10.60">
    <property type="entry name" value="Homeodomain-like"/>
    <property type="match status" value="1"/>
</dbReference>
<dbReference type="EMBL" id="CP074133">
    <property type="protein sequence ID" value="QUX22992.1"/>
    <property type="molecule type" value="Genomic_DNA"/>
</dbReference>
<proteinExistence type="predicted"/>
<dbReference type="RefSeq" id="WP_220564203.1">
    <property type="nucleotide sequence ID" value="NZ_CP074133.1"/>
</dbReference>
<evidence type="ECO:0000313" key="2">
    <source>
        <dbReference type="EMBL" id="QUX22992.1"/>
    </source>
</evidence>
<feature type="region of interest" description="Disordered" evidence="1">
    <location>
        <begin position="153"/>
        <end position="176"/>
    </location>
</feature>
<reference evidence="2 3" key="1">
    <citation type="submission" date="2021-05" db="EMBL/GenBank/DDBJ databases">
        <title>Direct Submission.</title>
        <authorList>
            <person name="Li K."/>
            <person name="Gao J."/>
        </authorList>
    </citation>
    <scope>NUCLEOTIDE SEQUENCE [LARGE SCALE GENOMIC DNA]</scope>
    <source>
        <strain evidence="2 3">Mg02</strain>
    </source>
</reference>
<name>A0ABX8BLV8_9ACTN</name>
<dbReference type="Proteomes" id="UP000676079">
    <property type="component" value="Chromosome"/>
</dbReference>
<sequence>MAQPNHRRDPEKIRRVKELHAAGKSRNEIHRELGIPQESVSTIAKDAGLSFDRRRTAAATRAKVEDARAARTELILRLYAQAHNALDRLDLPEHDLAQPSAGQLVKWTAKYLPAQDVRALVQAAGAAAREAVKLEAVDADTLNLPAVDAWLQAMTGDTPAPEPSTEEANPDGGDPA</sequence>
<evidence type="ECO:0000313" key="3">
    <source>
        <dbReference type="Proteomes" id="UP000676079"/>
    </source>
</evidence>
<evidence type="ECO:0008006" key="4">
    <source>
        <dbReference type="Google" id="ProtNLM"/>
    </source>
</evidence>
<evidence type="ECO:0000256" key="1">
    <source>
        <dbReference type="SAM" id="MobiDB-lite"/>
    </source>
</evidence>
<accession>A0ABX8BLV8</accession>
<keyword evidence="3" id="KW-1185">Reference proteome</keyword>
<protein>
    <recommendedName>
        <fullName evidence="4">Helix-turn-helix domain-containing protein</fullName>
    </recommendedName>
</protein>
<organism evidence="2 3">
    <name type="scientific">Nocardiopsis changdeensis</name>
    <dbReference type="NCBI Taxonomy" id="2831969"/>
    <lineage>
        <taxon>Bacteria</taxon>
        <taxon>Bacillati</taxon>
        <taxon>Actinomycetota</taxon>
        <taxon>Actinomycetes</taxon>
        <taxon>Streptosporangiales</taxon>
        <taxon>Nocardiopsidaceae</taxon>
        <taxon>Nocardiopsis</taxon>
    </lineage>
</organism>
<gene>
    <name evidence="2" type="ORF">KGD84_00845</name>
</gene>